<dbReference type="Gene3D" id="1.10.4080.10">
    <property type="entry name" value="ADP-ribosylation/Crystallin J1"/>
    <property type="match status" value="1"/>
</dbReference>
<evidence type="ECO:0000256" key="9">
    <source>
        <dbReference type="ARBA" id="ARBA00043187"/>
    </source>
</evidence>
<evidence type="ECO:0000256" key="10">
    <source>
        <dbReference type="ARBA" id="ARBA00043193"/>
    </source>
</evidence>
<keyword evidence="3" id="KW-0378">Hydrolase</keyword>
<dbReference type="EC" id="3.2.1.143" evidence="2"/>
<evidence type="ECO:0000256" key="7">
    <source>
        <dbReference type="ARBA" id="ARBA00042722"/>
    </source>
</evidence>
<dbReference type="GeneID" id="107072196"/>
<evidence type="ECO:0000256" key="11">
    <source>
        <dbReference type="ARBA" id="ARBA00049015"/>
    </source>
</evidence>
<evidence type="ECO:0000256" key="4">
    <source>
        <dbReference type="ARBA" id="ARBA00041057"/>
    </source>
</evidence>
<evidence type="ECO:0000256" key="2">
    <source>
        <dbReference type="ARBA" id="ARBA00012255"/>
    </source>
</evidence>
<organism evidence="12 13">
    <name type="scientific">Polistes dominula</name>
    <name type="common">European paper wasp</name>
    <name type="synonym">Vespa dominula</name>
    <dbReference type="NCBI Taxonomy" id="743375"/>
    <lineage>
        <taxon>Eukaryota</taxon>
        <taxon>Metazoa</taxon>
        <taxon>Ecdysozoa</taxon>
        <taxon>Arthropoda</taxon>
        <taxon>Hexapoda</taxon>
        <taxon>Insecta</taxon>
        <taxon>Pterygota</taxon>
        <taxon>Neoptera</taxon>
        <taxon>Endopterygota</taxon>
        <taxon>Hymenoptera</taxon>
        <taxon>Apocrita</taxon>
        <taxon>Aculeata</taxon>
        <taxon>Vespoidea</taxon>
        <taxon>Vespidae</taxon>
        <taxon>Polistinae</taxon>
        <taxon>Polistini</taxon>
        <taxon>Polistes</taxon>
    </lineage>
</organism>
<dbReference type="Pfam" id="PF03747">
    <property type="entry name" value="ADP_ribosyl_GH"/>
    <property type="match status" value="1"/>
</dbReference>
<dbReference type="InterPro" id="IPR036705">
    <property type="entry name" value="Ribosyl_crysJ1_sf"/>
</dbReference>
<protein>
    <recommendedName>
        <fullName evidence="4">ADP-ribosylhydrolase ARH3</fullName>
        <ecNumber evidence="2">3.2.1.143</ecNumber>
    </recommendedName>
    <alternativeName>
        <fullName evidence="5">ADP-ribose glycohydrolase ARH3</fullName>
    </alternativeName>
    <alternativeName>
        <fullName evidence="6">ADP-ribosylhydrolase 3</fullName>
    </alternativeName>
    <alternativeName>
        <fullName evidence="9">O-acetyl-ADP-ribose deacetylase ARH3</fullName>
    </alternativeName>
    <alternativeName>
        <fullName evidence="10">Poly(ADP-ribose) glycohydrolase ARH3</fullName>
    </alternativeName>
    <alternativeName>
        <fullName evidence="8">[Protein ADP-ribosylarginine] hydrolase-like protein 2</fullName>
    </alternativeName>
    <alternativeName>
        <fullName evidence="7">[Protein ADP-ribosylserine] hydrolase</fullName>
    </alternativeName>
</protein>
<dbReference type="RefSeq" id="XP_015187422.1">
    <property type="nucleotide sequence ID" value="XM_015331936.1"/>
</dbReference>
<accession>A0ABM1J4N4</accession>
<dbReference type="Proteomes" id="UP000694924">
    <property type="component" value="Unplaced"/>
</dbReference>
<evidence type="ECO:0000313" key="13">
    <source>
        <dbReference type="RefSeq" id="XP_015187422.1"/>
    </source>
</evidence>
<comment type="similarity">
    <text evidence="1">Belongs to the ADP-ribosylglycohydrolase family.</text>
</comment>
<proteinExistence type="inferred from homology"/>
<dbReference type="PANTHER" id="PTHR16222:SF24">
    <property type="entry name" value="ADP-RIBOSYLHYDROLASE ARH3"/>
    <property type="match status" value="1"/>
</dbReference>
<dbReference type="InterPro" id="IPR005502">
    <property type="entry name" value="Ribosyl_crysJ1"/>
</dbReference>
<comment type="catalytic activity">
    <reaction evidence="11">
        <text>alpha-NAD(+) + H2O = ADP-D-ribose + nicotinamide + H(+)</text>
        <dbReference type="Rhea" id="RHEA:68792"/>
        <dbReference type="ChEBI" id="CHEBI:15377"/>
        <dbReference type="ChEBI" id="CHEBI:15378"/>
        <dbReference type="ChEBI" id="CHEBI:17154"/>
        <dbReference type="ChEBI" id="CHEBI:57967"/>
        <dbReference type="ChEBI" id="CHEBI:77017"/>
    </reaction>
</comment>
<dbReference type="PANTHER" id="PTHR16222">
    <property type="entry name" value="ADP-RIBOSYLGLYCOHYDROLASE"/>
    <property type="match status" value="1"/>
</dbReference>
<dbReference type="SUPFAM" id="SSF101478">
    <property type="entry name" value="ADP-ribosylglycohydrolase"/>
    <property type="match status" value="1"/>
</dbReference>
<reference evidence="13" key="1">
    <citation type="submission" date="2025-08" db="UniProtKB">
        <authorList>
            <consortium name="RefSeq"/>
        </authorList>
    </citation>
    <scope>IDENTIFICATION</scope>
    <source>
        <tissue evidence="13">Whole body</tissue>
    </source>
</reference>
<gene>
    <name evidence="13" type="primary">LOC107072196</name>
</gene>
<evidence type="ECO:0000256" key="5">
    <source>
        <dbReference type="ARBA" id="ARBA00042398"/>
    </source>
</evidence>
<evidence type="ECO:0000256" key="1">
    <source>
        <dbReference type="ARBA" id="ARBA00010702"/>
    </source>
</evidence>
<evidence type="ECO:0000256" key="3">
    <source>
        <dbReference type="ARBA" id="ARBA00022801"/>
    </source>
</evidence>
<sequence length="377" mass="42631">MQEHVFIRFYFRSAYNNRRHSFICRKEKMDLQLLKSKFRGSMLGVLMGDCLGAPYENEELLSKGSKLVLEKSFNKLESPVKFKAPVMQYTDDSAMTKCVAESLIEKKDIDLIDLAKRFVKCYYLEPFRGYGPGVITVFHKLRGNKFQDVLHPAKEQFNGQGSWGNGGAMRIAPVSLFSFQNYDKLLDLTRRATEITHTHKTGIDGAILQALAIQQCLGLNPKDGLNVSHFLKELIDKMDKIEEDEEGLDLDEPQPYKLKLETMQDFITSEKDLNDDLVIRLFGNSIAALHSVPTAIFCFLRAQQPIKDIETDNPLRRAIQYAITLGGDTDTIGSMTGALAGAFYGEDYFNSNLMEHCEASKEFAHLGEKLLDATLNQ</sequence>
<name>A0ABM1J4N4_POLDO</name>
<evidence type="ECO:0000256" key="8">
    <source>
        <dbReference type="ARBA" id="ARBA00042850"/>
    </source>
</evidence>
<keyword evidence="12" id="KW-1185">Reference proteome</keyword>
<evidence type="ECO:0000313" key="12">
    <source>
        <dbReference type="Proteomes" id="UP000694924"/>
    </source>
</evidence>
<evidence type="ECO:0000256" key="6">
    <source>
        <dbReference type="ARBA" id="ARBA00042471"/>
    </source>
</evidence>
<dbReference type="InterPro" id="IPR050792">
    <property type="entry name" value="ADP-ribosylglycohydrolase"/>
</dbReference>